<dbReference type="RefSeq" id="XP_011646387.2">
    <property type="nucleotide sequence ID" value="XM_011648085.2"/>
</dbReference>
<name>A0A6I9X1F0_9HYME</name>
<sequence length="186" mass="20874">MRTTHAPRTSDPFRGALVYKAKLFEVLDEKEGKRRRSGTSVPGGRDVLPIVETCGIDARDLSIFFEKRLPSSATWRQGQGNARDSRTTEYYMVFLRGLYVMFSIFARNVPCRSVTSMRGAPILRSNEILPIRKNGKKGLKKILYLTNQHITRSKNLSNTTNGGDGETKKSESKGSVSSGRMKEPQE</sequence>
<reference evidence="3" key="1">
    <citation type="submission" date="2025-08" db="UniProtKB">
        <authorList>
            <consortium name="RefSeq"/>
        </authorList>
    </citation>
    <scope>IDENTIFICATION</scope>
</reference>
<dbReference type="GeneID" id="105433019"/>
<dbReference type="Proteomes" id="UP000504615">
    <property type="component" value="Unplaced"/>
</dbReference>
<dbReference type="AlphaFoldDB" id="A0A6I9X1F0"/>
<evidence type="ECO:0000313" key="2">
    <source>
        <dbReference type="Proteomes" id="UP000504615"/>
    </source>
</evidence>
<proteinExistence type="predicted"/>
<dbReference type="KEGG" id="pbar:105433019"/>
<accession>A0A6I9X1F0</accession>
<protein>
    <submittedName>
        <fullName evidence="3">Uncharacterized protein LOC105433019 isoform X1</fullName>
    </submittedName>
</protein>
<evidence type="ECO:0000256" key="1">
    <source>
        <dbReference type="SAM" id="MobiDB-lite"/>
    </source>
</evidence>
<feature type="region of interest" description="Disordered" evidence="1">
    <location>
        <begin position="154"/>
        <end position="186"/>
    </location>
</feature>
<gene>
    <name evidence="3" type="primary">LOC105433019</name>
</gene>
<keyword evidence="2" id="KW-1185">Reference proteome</keyword>
<evidence type="ECO:0000313" key="3">
    <source>
        <dbReference type="RefSeq" id="XP_011646387.2"/>
    </source>
</evidence>
<organism evidence="2 3">
    <name type="scientific">Pogonomyrmex barbatus</name>
    <name type="common">red harvester ant</name>
    <dbReference type="NCBI Taxonomy" id="144034"/>
    <lineage>
        <taxon>Eukaryota</taxon>
        <taxon>Metazoa</taxon>
        <taxon>Ecdysozoa</taxon>
        <taxon>Arthropoda</taxon>
        <taxon>Hexapoda</taxon>
        <taxon>Insecta</taxon>
        <taxon>Pterygota</taxon>
        <taxon>Neoptera</taxon>
        <taxon>Endopterygota</taxon>
        <taxon>Hymenoptera</taxon>
        <taxon>Apocrita</taxon>
        <taxon>Aculeata</taxon>
        <taxon>Formicoidea</taxon>
        <taxon>Formicidae</taxon>
        <taxon>Myrmicinae</taxon>
        <taxon>Pogonomyrmex</taxon>
    </lineage>
</organism>